<comment type="caution">
    <text evidence="2">The sequence shown here is derived from an EMBL/GenBank/DDBJ whole genome shotgun (WGS) entry which is preliminary data.</text>
</comment>
<dbReference type="NCBIfam" id="TIGR01451">
    <property type="entry name" value="B_ant_repeat"/>
    <property type="match status" value="1"/>
</dbReference>
<dbReference type="InterPro" id="IPR047589">
    <property type="entry name" value="DUF11_rpt"/>
</dbReference>
<proteinExistence type="predicted"/>
<feature type="transmembrane region" description="Helical" evidence="1">
    <location>
        <begin position="21"/>
        <end position="41"/>
    </location>
</feature>
<keyword evidence="1" id="KW-0812">Transmembrane</keyword>
<keyword evidence="1" id="KW-1133">Transmembrane helix</keyword>
<keyword evidence="3" id="KW-1185">Reference proteome</keyword>
<organism evidence="2 3">
    <name type="scientific">Geomonas terrae</name>
    <dbReference type="NCBI Taxonomy" id="2562681"/>
    <lineage>
        <taxon>Bacteria</taxon>
        <taxon>Pseudomonadati</taxon>
        <taxon>Thermodesulfobacteriota</taxon>
        <taxon>Desulfuromonadia</taxon>
        <taxon>Geobacterales</taxon>
        <taxon>Geobacteraceae</taxon>
        <taxon>Geomonas</taxon>
    </lineage>
</organism>
<protein>
    <submittedName>
        <fullName evidence="2">DUF11 domain-containing protein</fullName>
    </submittedName>
</protein>
<dbReference type="AlphaFoldDB" id="A0A4S1CDY4"/>
<dbReference type="Proteomes" id="UP000306416">
    <property type="component" value="Unassembled WGS sequence"/>
</dbReference>
<evidence type="ECO:0000313" key="3">
    <source>
        <dbReference type="Proteomes" id="UP000306416"/>
    </source>
</evidence>
<gene>
    <name evidence="2" type="ORF">E4633_15430</name>
</gene>
<accession>A0A4S1CDY4</accession>
<sequence>MKLIEINKYYSVRNPLIRLLSWLRYVPVILLFMGNVAVAAYQPDLMVRLASESDASYLGGGIYEGSASLQSRSQAAYSGIPARFTVLLVNAGDQPDRFLVTGPGSGSAFKVSYTDPGGVDRAAAISGAGYLTPELPPGGSTLLVVQVTPALFTLGASYRVPLTAVSTGDAFAVDQVKTETVACGQTAAVTVSAPPDGVGGPGTVVNYPYTVTNVGNTVNSFVLAVSGGSGWKGELFADDGAGGSVVGDGVRQPGETRICATTGTLAPGASFRFFLAVTVPESGSDGARCDHLLAATGEGASGSDQVGTRAAAPVVGLAEAVRNITRGGVFEASAEAIPGDEIQYRMGITNSGSAPATKVNLESPIPAGLSVAADTLFVSLSPAGEGTPCAAAECGVARIQEGGIVAQLGQRAGDAAGGSIAPGRTVYIFFKAQVQ</sequence>
<evidence type="ECO:0000313" key="2">
    <source>
        <dbReference type="EMBL" id="TGU71694.1"/>
    </source>
</evidence>
<dbReference type="EMBL" id="SRSC01000003">
    <property type="protein sequence ID" value="TGU71694.1"/>
    <property type="molecule type" value="Genomic_DNA"/>
</dbReference>
<name>A0A4S1CDY4_9BACT</name>
<evidence type="ECO:0000256" key="1">
    <source>
        <dbReference type="SAM" id="Phobius"/>
    </source>
</evidence>
<keyword evidence="1" id="KW-0472">Membrane</keyword>
<reference evidence="2 3" key="1">
    <citation type="submission" date="2019-04" db="EMBL/GenBank/DDBJ databases">
        <title>Geobacter oryzae sp. nov., ferric-reducing bacteria isolated from paddy soil.</title>
        <authorList>
            <person name="Xu Z."/>
            <person name="Masuda Y."/>
            <person name="Itoh H."/>
            <person name="Senoo K."/>
        </authorList>
    </citation>
    <scope>NUCLEOTIDE SEQUENCE [LARGE SCALE GENOMIC DNA]</scope>
    <source>
        <strain evidence="2 3">Red111</strain>
    </source>
</reference>